<feature type="coiled-coil region" evidence="1">
    <location>
        <begin position="1512"/>
        <end position="1585"/>
    </location>
</feature>
<reference evidence="2 3" key="1">
    <citation type="submission" date="2018-03" db="EMBL/GenBank/DDBJ databases">
        <authorList>
            <person name="Fogelqvist J."/>
        </authorList>
    </citation>
    <scope>NUCLEOTIDE SEQUENCE [LARGE SCALE GENOMIC DNA]</scope>
</reference>
<keyword evidence="2" id="KW-0496">Mitochondrion</keyword>
<protein>
    <submittedName>
        <fullName evidence="2">Uncharacterized protein</fullName>
    </submittedName>
</protein>
<sequence>MVDPPADDDEDVRRTYDEADPIRAFLRHHHRSASEMARHRRAESYSCRQARHLTNVLMETRQDLAGTKQQLDEAIGELGRVRAQLQAEVSRSTKLAAELDSEVGRLVGVIRSRDRIEEERVQVIMVEARNEFEVELAEIHERYRLERCRLMVSNAAALRAVEKTIALMDAELCKRDQRIAMLEAAARDDSRVVAMLARANENQMEHERIRQALQAKVVQIAALNDLSVRRQAAMTSRIASLRADLDRRCDQIRSLMNANESLATALDQARNDVRAQQACMRHEKDRLTLVASEITVWQAKQRDRDEGDRFIDTLQTALRERDQRADALSVKVQSLEQQKAEGDQEIAALQERFRAQLQMQASAQRATEQVRLVNQELRREIESRGAECQKTMATELALKESEFNQRLQAELCIQKRNLEGEFGHVQRAFIDDAAQHVSLINDLTLQLDDVQERTTTLTAVVKDLVDENRHLQTECIRFADDLANLQCAKQAVEVEAVRQVQDLSNTIAVLIVQERCLRNDLARQTESSAKMMDTTALELQACRQTCDRLEESVAELQRDRDDLALKLKSLSASEAALVLDRDLLRGQLNDVSRSYEQALARCELGDAGLDALKTELAEAMADNCRLRNEVLAARSDLVANKDKHVHDIEALNDVINTERRAHQEGVDELELTIDSTNARLEEVRRDLHKALETNQTVERQHVETREFLQKAQRDVQEALHAKDIAEQGQASIQNQLQQVQRDLELSRLAHDQAAAEVKEGAQRYMDLEQKYGEVQSLMHSYKNECDRLRGTIDSKDIASSYLKAELDDARRRITTLMATEDENQRLQDECRRLAGELVELQRAKQGLDGDASRHAQALNEKIAALVSQEASLRDEHAKQMEASFKLTSALESDLRESRQACGRLEGSLAETQHDRNDLAVKLERLSTRYLDLEQQHDALQSLVQTYKDECGRLRNAITCNGTASSALQSKLEDAERRVATLTTTEGETQHLRVECHRLARELDDLQRARQVSEEESDHQAQALNETIAALTAQEHSLRDDVAKQMEASAQLVAALESDLREHRQTRGCLETSLAQLQCDRDDLVVRVGNLTASEAALVSDCDLLRGQLDDLRQSYQEALDRCNRSDNRVEAIKREQLETVADNDRLRSELRSAQIELDANAGQHRCETGGLNDIIRLERSAHQEDVRELQSAVDSALEAKQTIEHEHEATKTLLEKAQKDMNDALHAKGMAEESRDSTWNLLEKAQRDLETCASARDQALAEAEMGMQRYKDLEQERNVLHGLLETYKGECAQLRGSVNSNNAVISELRTKVEGAETQAFAMQERLRSLYEQIEALQNELDAAGRTYESRRAVDKQESDRALFQQEVELQEKLAEQKTAMVEEIDALQAQNVSLLAAIHTMEIERAERERADNDTRDESDRRLTESKRTEALLKELIECLQRDMSLAKCAFDQARQEFDAERQILEDRILSATKELADVHEQYKSRFRRASVAAKDEIADLRSRLDAEADYRMNMKDELAVVQAECVRLKDELARVVARNSELTSERSVADARQYEIQRILHEERARATQETARLMAQCADLTERSPMPEKKVAALADPVRDTMGLRSVSLAPSQAIGCDQDANVSEVPLETMKTNLAERGMSSLRSSAKVNDHIDKSITGSGTSLEKDEYAETTEAFNDPHGVIIGHVASEPVIDACFVPVKAERVTSLDQHAMQKRDLSEEAADVWSETYRPVPVCSASQPSSRHSRKWSNFTEASDVMSRVEASSEGYQAARATTPARTTSKAFQHKRVRSACSATSTIRLWALPSQVAEDNCCSLSGTGHPQRVDLDVEMHSSLIGQVEALDRRCHQLEERINQQRLTNAGPTAEALSAIDERSSAVSAPKLPPSYEQVVKDTIATVQSAANQGTVPAEPKDQTQLSDRVSRLERCVRSSQIQLRAITGALVLIAFSALLNKLNDDIAPRI</sequence>
<proteinExistence type="predicted"/>
<dbReference type="EMBL" id="OVEO01000008">
    <property type="protein sequence ID" value="SPQ97866.1"/>
    <property type="molecule type" value="Genomic_DNA"/>
</dbReference>
<feature type="coiled-coil region" evidence="1">
    <location>
        <begin position="57"/>
        <end position="102"/>
    </location>
</feature>
<feature type="coiled-coil region" evidence="1">
    <location>
        <begin position="1835"/>
        <end position="1862"/>
    </location>
</feature>
<evidence type="ECO:0000313" key="3">
    <source>
        <dbReference type="Proteomes" id="UP000290189"/>
    </source>
</evidence>
<accession>A0A3P3YCG1</accession>
<dbReference type="PANTHER" id="PTHR23159:SF31">
    <property type="entry name" value="CENTROSOME-ASSOCIATED PROTEIN CEP250 ISOFORM X1"/>
    <property type="match status" value="1"/>
</dbReference>
<gene>
    <name evidence="2" type="ORF">PLBR_LOCUS5081</name>
</gene>
<evidence type="ECO:0000256" key="1">
    <source>
        <dbReference type="SAM" id="Coils"/>
    </source>
</evidence>
<feature type="coiled-coil region" evidence="1">
    <location>
        <begin position="816"/>
        <end position="875"/>
    </location>
</feature>
<dbReference type="PANTHER" id="PTHR23159">
    <property type="entry name" value="CENTROSOMAL PROTEIN 2"/>
    <property type="match status" value="1"/>
</dbReference>
<keyword evidence="1" id="KW-0175">Coiled coil</keyword>
<dbReference type="Proteomes" id="UP000290189">
    <property type="component" value="Unassembled WGS sequence"/>
</dbReference>
<geneLocation type="mitochondrion" evidence="2"/>
<feature type="coiled-coil region" evidence="1">
    <location>
        <begin position="908"/>
        <end position="1065"/>
    </location>
</feature>
<feature type="coiled-coil region" evidence="1">
    <location>
        <begin position="1179"/>
        <end position="1346"/>
    </location>
</feature>
<feature type="coiled-coil region" evidence="1">
    <location>
        <begin position="539"/>
        <end position="573"/>
    </location>
</feature>
<feature type="coiled-coil region" evidence="1">
    <location>
        <begin position="1101"/>
        <end position="1135"/>
    </location>
</feature>
<feature type="coiled-coil region" evidence="1">
    <location>
        <begin position="318"/>
        <end position="352"/>
    </location>
</feature>
<evidence type="ECO:0000313" key="2">
    <source>
        <dbReference type="EMBL" id="SPQ97866.1"/>
    </source>
</evidence>
<name>A0A3P3YCG1_PLABS</name>
<feature type="coiled-coil region" evidence="1">
    <location>
        <begin position="1437"/>
        <end position="1482"/>
    </location>
</feature>
<feature type="coiled-coil region" evidence="1">
    <location>
        <begin position="666"/>
        <end position="784"/>
    </location>
</feature>
<dbReference type="Gene3D" id="1.10.287.1490">
    <property type="match status" value="1"/>
</dbReference>
<organism evidence="2 3">
    <name type="scientific">Plasmodiophora brassicae</name>
    <name type="common">Clubroot disease agent</name>
    <dbReference type="NCBI Taxonomy" id="37360"/>
    <lineage>
        <taxon>Eukaryota</taxon>
        <taxon>Sar</taxon>
        <taxon>Rhizaria</taxon>
        <taxon>Endomyxa</taxon>
        <taxon>Phytomyxea</taxon>
        <taxon>Plasmodiophorida</taxon>
        <taxon>Plasmodiophoridae</taxon>
        <taxon>Plasmodiophora</taxon>
    </lineage>
</organism>